<protein>
    <submittedName>
        <fullName evidence="2">DUF2934 domain-containing protein</fullName>
    </submittedName>
</protein>
<dbReference type="Pfam" id="PF11154">
    <property type="entry name" value="DUF2934"/>
    <property type="match status" value="1"/>
</dbReference>
<evidence type="ECO:0000313" key="2">
    <source>
        <dbReference type="EMBL" id="MCX8998159.1"/>
    </source>
</evidence>
<gene>
    <name evidence="2" type="ORF">NOF55_13690</name>
</gene>
<feature type="region of interest" description="Disordered" evidence="1">
    <location>
        <begin position="58"/>
        <end position="93"/>
    </location>
</feature>
<feature type="compositionally biased region" description="Low complexity" evidence="1">
    <location>
        <begin position="58"/>
        <end position="67"/>
    </location>
</feature>
<reference evidence="2" key="1">
    <citation type="submission" date="2022-07" db="EMBL/GenBank/DDBJ databases">
        <title>Ectorhizobium quercum gen.nov., sp. nov.</title>
        <authorList>
            <person name="Ma T."/>
            <person name="Li Y."/>
        </authorList>
    </citation>
    <scope>NUCLEOTIDE SEQUENCE</scope>
    <source>
        <strain evidence="2">BDR2-2</strain>
    </source>
</reference>
<dbReference type="RefSeq" id="WP_306411946.1">
    <property type="nucleotide sequence ID" value="NZ_JANFPI010000004.1"/>
</dbReference>
<organism evidence="2 3">
    <name type="scientific">Ectorhizobium quercum</name>
    <dbReference type="NCBI Taxonomy" id="2965071"/>
    <lineage>
        <taxon>Bacteria</taxon>
        <taxon>Pseudomonadati</taxon>
        <taxon>Pseudomonadota</taxon>
        <taxon>Alphaproteobacteria</taxon>
        <taxon>Hyphomicrobiales</taxon>
        <taxon>Rhizobiaceae</taxon>
        <taxon>Ectorhizobium</taxon>
    </lineage>
</organism>
<name>A0AAE3N1U7_9HYPH</name>
<dbReference type="AlphaFoldDB" id="A0AAE3N1U7"/>
<dbReference type="InterPro" id="IPR021327">
    <property type="entry name" value="DUF2934"/>
</dbReference>
<dbReference type="EMBL" id="JANFPI010000004">
    <property type="protein sequence ID" value="MCX8998159.1"/>
    <property type="molecule type" value="Genomic_DNA"/>
</dbReference>
<evidence type="ECO:0000256" key="1">
    <source>
        <dbReference type="SAM" id="MobiDB-lite"/>
    </source>
</evidence>
<keyword evidence="3" id="KW-1185">Reference proteome</keyword>
<sequence length="93" mass="9746">MSGIDEAWVRKRAHELWEAEGRPEGRAFDHWYAATAEFWSLSVAVPAKKPAAVKAAGKAVAAPATDKAAAKPEPAKAKAPGRKKAPAAGKSKA</sequence>
<feature type="compositionally biased region" description="Basic residues" evidence="1">
    <location>
        <begin position="79"/>
        <end position="93"/>
    </location>
</feature>
<comment type="caution">
    <text evidence="2">The sequence shown here is derived from an EMBL/GenBank/DDBJ whole genome shotgun (WGS) entry which is preliminary data.</text>
</comment>
<proteinExistence type="predicted"/>
<accession>A0AAE3N1U7</accession>
<evidence type="ECO:0000313" key="3">
    <source>
        <dbReference type="Proteomes" id="UP001208771"/>
    </source>
</evidence>
<dbReference type="Proteomes" id="UP001208771">
    <property type="component" value="Unassembled WGS sequence"/>
</dbReference>